<dbReference type="Proteomes" id="UP000284416">
    <property type="component" value="Unassembled WGS sequence"/>
</dbReference>
<dbReference type="EMBL" id="QWEG01000009">
    <property type="protein sequence ID" value="RHW38085.1"/>
    <property type="molecule type" value="Genomic_DNA"/>
</dbReference>
<proteinExistence type="predicted"/>
<accession>A0A417YS21</accession>
<evidence type="ECO:0000313" key="2">
    <source>
        <dbReference type="Proteomes" id="UP000284416"/>
    </source>
</evidence>
<organism evidence="1 2">
    <name type="scientific">Neobacillus notoginsengisoli</name>
    <dbReference type="NCBI Taxonomy" id="1578198"/>
    <lineage>
        <taxon>Bacteria</taxon>
        <taxon>Bacillati</taxon>
        <taxon>Bacillota</taxon>
        <taxon>Bacilli</taxon>
        <taxon>Bacillales</taxon>
        <taxon>Bacillaceae</taxon>
        <taxon>Neobacillus</taxon>
    </lineage>
</organism>
<dbReference type="AlphaFoldDB" id="A0A417YS21"/>
<protein>
    <submittedName>
        <fullName evidence="1">Uncharacterized protein</fullName>
    </submittedName>
</protein>
<dbReference type="RefSeq" id="WP_118921795.1">
    <property type="nucleotide sequence ID" value="NZ_QWEG01000009.1"/>
</dbReference>
<gene>
    <name evidence="1" type="ORF">D1B31_15010</name>
</gene>
<name>A0A417YS21_9BACI</name>
<reference evidence="1 2" key="1">
    <citation type="journal article" date="2017" name="Int. J. Syst. Evol. Microbiol.">
        <title>Bacillus notoginsengisoli sp. nov., a novel bacterium isolated from the rhizosphere of Panax notoginseng.</title>
        <authorList>
            <person name="Zhang M.Y."/>
            <person name="Cheng J."/>
            <person name="Cai Y."/>
            <person name="Zhang T.Y."/>
            <person name="Wu Y.Y."/>
            <person name="Manikprabhu D."/>
            <person name="Li W.J."/>
            <person name="Zhang Y.X."/>
        </authorList>
    </citation>
    <scope>NUCLEOTIDE SEQUENCE [LARGE SCALE GENOMIC DNA]</scope>
    <source>
        <strain evidence="1 2">JCM 30743</strain>
    </source>
</reference>
<sequence length="144" mass="16957">MPVWIIAAIGAVLFLIVAEEAGNFLWKRYVFGRPEKRRRNFDRFIPRRVRESIITERLILAPGRLLGRIAVRAATFVRADRAYAYVSRIFSRMKRKLLFFAKNVLKRFISILKVIFSFLVKAVRYCFESASVLIRKYRKSSSHL</sequence>
<comment type="caution">
    <text evidence="1">The sequence shown here is derived from an EMBL/GenBank/DDBJ whole genome shotgun (WGS) entry which is preliminary data.</text>
</comment>
<evidence type="ECO:0000313" key="1">
    <source>
        <dbReference type="EMBL" id="RHW38085.1"/>
    </source>
</evidence>
<keyword evidence="2" id="KW-1185">Reference proteome</keyword>
<dbReference type="OrthoDB" id="9879160at2"/>